<proteinExistence type="predicted"/>
<evidence type="ECO:0000256" key="3">
    <source>
        <dbReference type="PROSITE-ProRule" id="PRU00023"/>
    </source>
</evidence>
<gene>
    <name evidence="6" type="ORF">EDB81DRAFT_694387</name>
</gene>
<dbReference type="PROSITE" id="PS50297">
    <property type="entry name" value="ANK_REP_REGION"/>
    <property type="match status" value="5"/>
</dbReference>
<feature type="repeat" description="ANK" evidence="3">
    <location>
        <begin position="1006"/>
        <end position="1038"/>
    </location>
</feature>
<dbReference type="InterPro" id="IPR002110">
    <property type="entry name" value="Ankyrin_rpt"/>
</dbReference>
<feature type="compositionally biased region" description="Acidic residues" evidence="4">
    <location>
        <begin position="1130"/>
        <end position="1140"/>
    </location>
</feature>
<accession>A0A9P9EB21</accession>
<dbReference type="Gene3D" id="1.25.40.20">
    <property type="entry name" value="Ankyrin repeat-containing domain"/>
    <property type="match status" value="4"/>
</dbReference>
<dbReference type="OrthoDB" id="539213at2759"/>
<keyword evidence="2 3" id="KW-0040">ANK repeat</keyword>
<feature type="repeat" description="ANK" evidence="3">
    <location>
        <begin position="525"/>
        <end position="547"/>
    </location>
</feature>
<evidence type="ECO:0000256" key="2">
    <source>
        <dbReference type="ARBA" id="ARBA00023043"/>
    </source>
</evidence>
<evidence type="ECO:0000313" key="7">
    <source>
        <dbReference type="Proteomes" id="UP000738349"/>
    </source>
</evidence>
<evidence type="ECO:0000313" key="6">
    <source>
        <dbReference type="EMBL" id="KAH7134198.1"/>
    </source>
</evidence>
<keyword evidence="1" id="KW-0677">Repeat</keyword>
<keyword evidence="7" id="KW-1185">Reference proteome</keyword>
<name>A0A9P9EB21_9HYPO</name>
<dbReference type="EMBL" id="JAGMUV010000014">
    <property type="protein sequence ID" value="KAH7134198.1"/>
    <property type="molecule type" value="Genomic_DNA"/>
</dbReference>
<feature type="repeat" description="ANK" evidence="3">
    <location>
        <begin position="971"/>
        <end position="1003"/>
    </location>
</feature>
<dbReference type="PANTHER" id="PTHR24123:SF33">
    <property type="entry name" value="PROTEIN HOS4"/>
    <property type="match status" value="1"/>
</dbReference>
<evidence type="ECO:0000256" key="4">
    <source>
        <dbReference type="SAM" id="MobiDB-lite"/>
    </source>
</evidence>
<dbReference type="Proteomes" id="UP000738349">
    <property type="component" value="Unassembled WGS sequence"/>
</dbReference>
<feature type="repeat" description="ANK" evidence="3">
    <location>
        <begin position="348"/>
        <end position="380"/>
    </location>
</feature>
<dbReference type="SUPFAM" id="SSF48403">
    <property type="entry name" value="Ankyrin repeat"/>
    <property type="match status" value="3"/>
</dbReference>
<dbReference type="InterPro" id="IPR036770">
    <property type="entry name" value="Ankyrin_rpt-contain_sf"/>
</dbReference>
<comment type="caution">
    <text evidence="6">The sequence shown here is derived from an EMBL/GenBank/DDBJ whole genome shotgun (WGS) entry which is preliminary data.</text>
</comment>
<feature type="domain" description="Clr5" evidence="5">
    <location>
        <begin position="10"/>
        <end position="60"/>
    </location>
</feature>
<dbReference type="Pfam" id="PF12796">
    <property type="entry name" value="Ank_2"/>
    <property type="match status" value="2"/>
</dbReference>
<reference evidence="6" key="1">
    <citation type="journal article" date="2021" name="Nat. Commun.">
        <title>Genetic determinants of endophytism in the Arabidopsis root mycobiome.</title>
        <authorList>
            <person name="Mesny F."/>
            <person name="Miyauchi S."/>
            <person name="Thiergart T."/>
            <person name="Pickel B."/>
            <person name="Atanasova L."/>
            <person name="Karlsson M."/>
            <person name="Huettel B."/>
            <person name="Barry K.W."/>
            <person name="Haridas S."/>
            <person name="Chen C."/>
            <person name="Bauer D."/>
            <person name="Andreopoulos W."/>
            <person name="Pangilinan J."/>
            <person name="LaButti K."/>
            <person name="Riley R."/>
            <person name="Lipzen A."/>
            <person name="Clum A."/>
            <person name="Drula E."/>
            <person name="Henrissat B."/>
            <person name="Kohler A."/>
            <person name="Grigoriev I.V."/>
            <person name="Martin F.M."/>
            <person name="Hacquard S."/>
        </authorList>
    </citation>
    <scope>NUCLEOTIDE SEQUENCE</scope>
    <source>
        <strain evidence="6">MPI-CAGE-AT-0147</strain>
    </source>
</reference>
<dbReference type="PANTHER" id="PTHR24123">
    <property type="entry name" value="ANKYRIN REPEAT-CONTAINING"/>
    <property type="match status" value="1"/>
</dbReference>
<dbReference type="InterPro" id="IPR051165">
    <property type="entry name" value="Multifunctional_ANK_Repeat"/>
</dbReference>
<protein>
    <submittedName>
        <fullName evidence="6">Ankyrin repeat-containing domain protein</fullName>
    </submittedName>
</protein>
<feature type="region of interest" description="Disordered" evidence="4">
    <location>
        <begin position="1111"/>
        <end position="1144"/>
    </location>
</feature>
<dbReference type="AlphaFoldDB" id="A0A9P9EB21"/>
<dbReference type="Pfam" id="PF00023">
    <property type="entry name" value="Ank"/>
    <property type="match status" value="1"/>
</dbReference>
<feature type="repeat" description="ANK" evidence="3">
    <location>
        <begin position="557"/>
        <end position="589"/>
    </location>
</feature>
<organism evidence="6 7">
    <name type="scientific">Dactylonectria macrodidyma</name>
    <dbReference type="NCBI Taxonomy" id="307937"/>
    <lineage>
        <taxon>Eukaryota</taxon>
        <taxon>Fungi</taxon>
        <taxon>Dikarya</taxon>
        <taxon>Ascomycota</taxon>
        <taxon>Pezizomycotina</taxon>
        <taxon>Sordariomycetes</taxon>
        <taxon>Hypocreomycetidae</taxon>
        <taxon>Hypocreales</taxon>
        <taxon>Nectriaceae</taxon>
        <taxon>Dactylonectria</taxon>
    </lineage>
</organism>
<sequence>MRPTRSQPTEAEWLEHKAIIRRLYLVDGMPLKKLVAELGEQGLFVTDAQLEYKLKQWEFRRNIDRAAWIAIDRKIAKRKLEGKESQVIHRGKRLKQSTIDKETNRHRDIFIPYANPPPNPLPSTPTEAQLVVCTPQPLPMEFSWPGTLPWLKFQKTPFFQSVLSNAAKTRSPETDDAQLFEAAHSKSLISSILASDSQLEWANPRPEVSRLAAIIGKSMPESYPEEHLQRAQALIDGSSEEALDECLLIVIYNLSNNLSSLSDNERWNATIDVLREYGLLNLRANLGGRPDITIRGLMDNLFCAVICRLTDPRNDNTNKGEVLGILKWLFASGQSPDVSVVLPRTLGSTVTPLQAAILCGNVDLMEHLLDAGADTNLTPLHGNPDPPLMLALKMHSCGDVLVARMANLLLRHGASVNLDQALHLAILRRNMDLAAAITQQGANLRGTLRSENGFLYEESALSTAAAVGHRETQFLLDLLTSQPPIMPISSFVTPDVMISAAAAANNDAITFLYDFSPASVSANHYGITPLHAAARKGHLSTCQLLLDLHGPHVSNTAQLSPIHLASCGGYKDVVQLFLDHGVDVDTRALIRDNPERMAVARSRLDVVINCEASHLTPLEILFEHASTPNRRWNAGHLACATTLIQAGARLTGHEVVLAAQNRHPELLSAALAAGGSPNEKDSNGVTALQHALRLLSKQIESTCSRGADAATLLIKEGAKLFGGEVTSAIYLGNWDLVKLLLSHGGSLLDCDENGMTALEAGIMSRNPHGLPDVLEAHPGIYDAGCLCASITTKMHSVTEQLLSNRPPHAEPSIFEATAIGQAARLGNLSLLRKLLDCLPHSNDALIPIKADNTGILRPNPKKCFWRTGQCIKGSPLALAAMGTGMKACIELLRSGYRADKLTWTIVADGNDMSAVQILVDHNQRITDEPMHSAPLIHSPLVGPIKFHHKELVLLLLEAGADVNECNQVLVSGRSPLQLAVEIGDLNIVDCLLKAGAEVNAPPAFEGGGTALQLAAIKGHLGLAKHLIDLDADVTAVPAQKYGRTAIEGASEHGRLDMMELLLCHGALDAEDGYHEYTRSVELATCEGHSAAVELLRGYRDWPEELESVCSDEECMGEASSETTHHMSQSEDGDSDEVEEGESQRYETAVEYDHVLSETSSIHEHWKQSERLAEEGRMLDEMYFRWDGPADMSGDN</sequence>
<evidence type="ECO:0000259" key="5">
    <source>
        <dbReference type="Pfam" id="PF14420"/>
    </source>
</evidence>
<evidence type="ECO:0000256" key="1">
    <source>
        <dbReference type="ARBA" id="ARBA00022737"/>
    </source>
</evidence>
<dbReference type="InterPro" id="IPR025676">
    <property type="entry name" value="Clr5_dom"/>
</dbReference>
<dbReference type="PROSITE" id="PS50088">
    <property type="entry name" value="ANK_REPEAT"/>
    <property type="match status" value="5"/>
</dbReference>
<dbReference type="SMART" id="SM00248">
    <property type="entry name" value="ANK"/>
    <property type="match status" value="11"/>
</dbReference>
<dbReference type="Pfam" id="PF14420">
    <property type="entry name" value="Clr5"/>
    <property type="match status" value="1"/>
</dbReference>
<dbReference type="PRINTS" id="PR01415">
    <property type="entry name" value="ANKYRIN"/>
</dbReference>